<reference evidence="1" key="1">
    <citation type="submission" date="2022-11" db="EMBL/GenBank/DDBJ databases">
        <authorList>
            <person name="Morgan W.R."/>
            <person name="Tartar A."/>
        </authorList>
    </citation>
    <scope>NUCLEOTIDE SEQUENCE</scope>
    <source>
        <strain evidence="1">ARSEF 373</strain>
    </source>
</reference>
<keyword evidence="2" id="KW-1185">Reference proteome</keyword>
<proteinExistence type="predicted"/>
<gene>
    <name evidence="1" type="ORF">N0F65_000644</name>
</gene>
<sequence>FEEDSVTFVILISNNPGKAVLNWYRDFSGYCESEGINKTPKDFEYNLRERLFKLRQTQSITDYVHCRFLEFALSDWDSNL</sequence>
<evidence type="ECO:0008006" key="3">
    <source>
        <dbReference type="Google" id="ProtNLM"/>
    </source>
</evidence>
<organism evidence="1 2">
    <name type="scientific">Lagenidium giganteum</name>
    <dbReference type="NCBI Taxonomy" id="4803"/>
    <lineage>
        <taxon>Eukaryota</taxon>
        <taxon>Sar</taxon>
        <taxon>Stramenopiles</taxon>
        <taxon>Oomycota</taxon>
        <taxon>Peronosporomycetes</taxon>
        <taxon>Pythiales</taxon>
        <taxon>Pythiaceae</taxon>
    </lineage>
</organism>
<evidence type="ECO:0000313" key="2">
    <source>
        <dbReference type="Proteomes" id="UP001146120"/>
    </source>
</evidence>
<name>A0AAV2YRN8_9STRA</name>
<dbReference type="EMBL" id="DAKRPA010000178">
    <property type="protein sequence ID" value="DAZ96096.1"/>
    <property type="molecule type" value="Genomic_DNA"/>
</dbReference>
<reference evidence="1" key="2">
    <citation type="journal article" date="2023" name="Microbiol Resour">
        <title>Decontamination and Annotation of the Draft Genome Sequence of the Oomycete Lagenidium giganteum ARSEF 373.</title>
        <authorList>
            <person name="Morgan W.R."/>
            <person name="Tartar A."/>
        </authorList>
    </citation>
    <scope>NUCLEOTIDE SEQUENCE</scope>
    <source>
        <strain evidence="1">ARSEF 373</strain>
    </source>
</reference>
<comment type="caution">
    <text evidence="1">The sequence shown here is derived from an EMBL/GenBank/DDBJ whole genome shotgun (WGS) entry which is preliminary data.</text>
</comment>
<accession>A0AAV2YRN8</accession>
<protein>
    <recommendedName>
        <fullName evidence="3">Retrotransposon gag domain-containing protein</fullName>
    </recommendedName>
</protein>
<feature type="non-terminal residue" evidence="1">
    <location>
        <position position="1"/>
    </location>
</feature>
<evidence type="ECO:0000313" key="1">
    <source>
        <dbReference type="EMBL" id="DAZ96096.1"/>
    </source>
</evidence>
<dbReference type="Proteomes" id="UP001146120">
    <property type="component" value="Unassembled WGS sequence"/>
</dbReference>
<dbReference type="AlphaFoldDB" id="A0AAV2YRN8"/>